<evidence type="ECO:0000256" key="1">
    <source>
        <dbReference type="SAM" id="SignalP"/>
    </source>
</evidence>
<feature type="signal peptide" evidence="1">
    <location>
        <begin position="1"/>
        <end position="18"/>
    </location>
</feature>
<keyword evidence="1" id="KW-0732">Signal</keyword>
<reference evidence="2" key="1">
    <citation type="journal article" date="2020" name="Fungal Divers.">
        <title>Resolving the Mortierellaceae phylogeny through synthesis of multi-gene phylogenetics and phylogenomics.</title>
        <authorList>
            <person name="Vandepol N."/>
            <person name="Liber J."/>
            <person name="Desiro A."/>
            <person name="Na H."/>
            <person name="Kennedy M."/>
            <person name="Barry K."/>
            <person name="Grigoriev I.V."/>
            <person name="Miller A.N."/>
            <person name="O'Donnell K."/>
            <person name="Stajich J.E."/>
            <person name="Bonito G."/>
        </authorList>
    </citation>
    <scope>NUCLEOTIDE SEQUENCE</scope>
    <source>
        <strain evidence="2">NVP60</strain>
    </source>
</reference>
<evidence type="ECO:0000313" key="2">
    <source>
        <dbReference type="EMBL" id="KAG0286890.1"/>
    </source>
</evidence>
<keyword evidence="3" id="KW-1185">Reference proteome</keyword>
<name>A0A9P6QSC3_9FUNG</name>
<sequence>MVKSLFLLTAFLTSSAFANYYVAIWNNARKSTELMVTRDRRLCVCLTNTQTYRIMNFSQSDVKIFRSSDCTGNYDTVETDIYDAQWVNSMSFGRSGIRSEDPDSCPNYLA</sequence>
<organism evidence="2 3">
    <name type="scientific">Linnemannia gamsii</name>
    <dbReference type="NCBI Taxonomy" id="64522"/>
    <lineage>
        <taxon>Eukaryota</taxon>
        <taxon>Fungi</taxon>
        <taxon>Fungi incertae sedis</taxon>
        <taxon>Mucoromycota</taxon>
        <taxon>Mortierellomycotina</taxon>
        <taxon>Mortierellomycetes</taxon>
        <taxon>Mortierellales</taxon>
        <taxon>Mortierellaceae</taxon>
        <taxon>Linnemannia</taxon>
    </lineage>
</organism>
<gene>
    <name evidence="2" type="ORF">BGZ97_007271</name>
</gene>
<dbReference type="OrthoDB" id="2376661at2759"/>
<proteinExistence type="predicted"/>
<dbReference type="AlphaFoldDB" id="A0A9P6QSC3"/>
<accession>A0A9P6QSC3</accession>
<protein>
    <submittedName>
        <fullName evidence="2">Uncharacterized protein</fullName>
    </submittedName>
</protein>
<dbReference type="EMBL" id="JAAAIN010003221">
    <property type="protein sequence ID" value="KAG0286890.1"/>
    <property type="molecule type" value="Genomic_DNA"/>
</dbReference>
<comment type="caution">
    <text evidence="2">The sequence shown here is derived from an EMBL/GenBank/DDBJ whole genome shotgun (WGS) entry which is preliminary data.</text>
</comment>
<dbReference type="Proteomes" id="UP000823405">
    <property type="component" value="Unassembled WGS sequence"/>
</dbReference>
<feature type="chain" id="PRO_5040512511" evidence="1">
    <location>
        <begin position="19"/>
        <end position="110"/>
    </location>
</feature>
<evidence type="ECO:0000313" key="3">
    <source>
        <dbReference type="Proteomes" id="UP000823405"/>
    </source>
</evidence>